<accession>A0ABX8YCE2</accession>
<protein>
    <submittedName>
        <fullName evidence="1">Uncharacterized protein</fullName>
    </submittedName>
</protein>
<sequence>MIRRQLSPLHENMLLIQEATAQWSRMGSSPEKDRSLEQLAQYATDFVVHFHFRTEEGATPCSRMRENALV</sequence>
<proteinExistence type="predicted"/>
<gene>
    <name evidence="1" type="ORF">K3F53_03780</name>
</gene>
<name>A0ABX8YCE2_ANETH</name>
<reference evidence="1 2" key="1">
    <citation type="submission" date="2021-08" db="EMBL/GenBank/DDBJ databases">
        <title>Complete genome sequence of the strain Aneurinibacillus thermoaerophilus CCM 8960.</title>
        <authorList>
            <person name="Musilova J."/>
            <person name="Kourilova X."/>
            <person name="Pernicova I."/>
            <person name="Bezdicek M."/>
            <person name="Lengerova M."/>
            <person name="Obruca S."/>
            <person name="Sedlar K."/>
        </authorList>
    </citation>
    <scope>NUCLEOTIDE SEQUENCE [LARGE SCALE GENOMIC DNA]</scope>
    <source>
        <strain evidence="1 2">CCM 8960</strain>
    </source>
</reference>
<dbReference type="RefSeq" id="WP_220559347.1">
    <property type="nucleotide sequence ID" value="NZ_CP080764.1"/>
</dbReference>
<evidence type="ECO:0000313" key="1">
    <source>
        <dbReference type="EMBL" id="QYY43382.1"/>
    </source>
</evidence>
<dbReference type="GeneID" id="97140480"/>
<dbReference type="Proteomes" id="UP000826616">
    <property type="component" value="Chromosome"/>
</dbReference>
<evidence type="ECO:0000313" key="2">
    <source>
        <dbReference type="Proteomes" id="UP000826616"/>
    </source>
</evidence>
<dbReference type="EMBL" id="CP080764">
    <property type="protein sequence ID" value="QYY43382.1"/>
    <property type="molecule type" value="Genomic_DNA"/>
</dbReference>
<keyword evidence="2" id="KW-1185">Reference proteome</keyword>
<organism evidence="1 2">
    <name type="scientific">Aneurinibacillus thermoaerophilus</name>
    <dbReference type="NCBI Taxonomy" id="143495"/>
    <lineage>
        <taxon>Bacteria</taxon>
        <taxon>Bacillati</taxon>
        <taxon>Bacillota</taxon>
        <taxon>Bacilli</taxon>
        <taxon>Bacillales</taxon>
        <taxon>Paenibacillaceae</taxon>
        <taxon>Aneurinibacillus group</taxon>
        <taxon>Aneurinibacillus</taxon>
    </lineage>
</organism>